<accession>A0A1G6S8X1</accession>
<dbReference type="Proteomes" id="UP000199501">
    <property type="component" value="Unassembled WGS sequence"/>
</dbReference>
<proteinExistence type="predicted"/>
<gene>
    <name evidence="1" type="ORF">SAMN05216174_107260</name>
</gene>
<dbReference type="OrthoDB" id="3687546at2"/>
<evidence type="ECO:0008006" key="3">
    <source>
        <dbReference type="Google" id="ProtNLM"/>
    </source>
</evidence>
<keyword evidence="2" id="KW-1185">Reference proteome</keyword>
<dbReference type="AlphaFoldDB" id="A0A1G6S8X1"/>
<evidence type="ECO:0000313" key="2">
    <source>
        <dbReference type="Proteomes" id="UP000199501"/>
    </source>
</evidence>
<sequence length="309" mass="34305">MTMIQTHGVDTCLRVPDPGPVGTVEPLVLPEAPPPDAGERPHRCPQPIAADLALLRLAAEGGRPRLLTPPEDERERIRYRWWVGHHAAFALWQTLTATLDRILREPRPSPRTVDAATRMLDCYSVLFLYSGSCSAEQYAATLRRDMHAYDPAFSGTWARDYERIPELLLRVKHRHPRSLVGPLNRASRANKLAHVAIAKKLVPNGASLLREAGRCPHAGAMGNTQDRYDAFFRVRRERVCERVVAAQLVRRLAQVLRDLADEPDLLARGGSARDPQWARAVRGVADDGPAILTRFADILARRATGGSAP</sequence>
<reference evidence="2" key="1">
    <citation type="submission" date="2016-10" db="EMBL/GenBank/DDBJ databases">
        <authorList>
            <person name="Varghese N."/>
            <person name="Submissions S."/>
        </authorList>
    </citation>
    <scope>NUCLEOTIDE SEQUENCE [LARGE SCALE GENOMIC DNA]</scope>
    <source>
        <strain evidence="2">IBRC-M 10403</strain>
    </source>
</reference>
<dbReference type="EMBL" id="FMZZ01000007">
    <property type="protein sequence ID" value="SDD12567.1"/>
    <property type="molecule type" value="Genomic_DNA"/>
</dbReference>
<evidence type="ECO:0000313" key="1">
    <source>
        <dbReference type="EMBL" id="SDD12567.1"/>
    </source>
</evidence>
<name>A0A1G6S8X1_9PSEU</name>
<protein>
    <recommendedName>
        <fullName evidence="3">L-tyrosine 3-hydroxylase</fullName>
    </recommendedName>
</protein>
<dbReference type="RefSeq" id="WP_091451499.1">
    <property type="nucleotide sequence ID" value="NZ_FMZZ01000007.1"/>
</dbReference>
<organism evidence="1 2">
    <name type="scientific">Actinokineospora iranica</name>
    <dbReference type="NCBI Taxonomy" id="1271860"/>
    <lineage>
        <taxon>Bacteria</taxon>
        <taxon>Bacillati</taxon>
        <taxon>Actinomycetota</taxon>
        <taxon>Actinomycetes</taxon>
        <taxon>Pseudonocardiales</taxon>
        <taxon>Pseudonocardiaceae</taxon>
        <taxon>Actinokineospora</taxon>
    </lineage>
</organism>
<dbReference type="STRING" id="1271860.SAMN05216174_107260"/>